<accession>A0A5C0UIX4</accession>
<evidence type="ECO:0008006" key="4">
    <source>
        <dbReference type="Google" id="ProtNLM"/>
    </source>
</evidence>
<dbReference type="RefSeq" id="WP_148951922.1">
    <property type="nucleotide sequence ID" value="NZ_CP043312.1"/>
</dbReference>
<dbReference type="KEGG" id="snay:FZC37_01240"/>
<dbReference type="Proteomes" id="UP000323844">
    <property type="component" value="Chromosome"/>
</dbReference>
<evidence type="ECO:0000313" key="2">
    <source>
        <dbReference type="EMBL" id="QEK39561.1"/>
    </source>
</evidence>
<organism evidence="2 3">
    <name type="scientific">Candidatus Sneabacter namystus</name>
    <dbReference type="NCBI Taxonomy" id="2601646"/>
    <lineage>
        <taxon>Bacteria</taxon>
        <taxon>Pseudomonadati</taxon>
        <taxon>Pseudomonadota</taxon>
        <taxon>Alphaproteobacteria</taxon>
        <taxon>Rickettsiales</taxon>
        <taxon>Rickettsiaceae</taxon>
        <taxon>Rickettsieae</taxon>
        <taxon>Candidatus Sneabacter</taxon>
    </lineage>
</organism>
<protein>
    <recommendedName>
        <fullName evidence="4">DUF2066 domain-containing protein</fullName>
    </recommendedName>
</protein>
<evidence type="ECO:0000256" key="1">
    <source>
        <dbReference type="SAM" id="SignalP"/>
    </source>
</evidence>
<name>A0A5C0UIX4_9RICK</name>
<sequence length="342" mass="39577">MRRVFFVIIYALTVNFSASASESSTIILDMVHVTATGNNEHEAKIAALHYGRQNALKLALKTKEIVLSEKQVSQVPYHKLRDCINIKEINNESLSSVSYCADVTFSCFMPKILNLVSCYFPQYKHLAQTYEVLIPLVKRNTRLYSSNTNWHSAWQRSKKDLKILGVSVVQVPLRHTKARYEDLRKLFPTMIKDTITLATEELFFISEGIFKVEVQYTVLSQNTKKEFTKTYNAASEYLALQQAVTEFIDALRTRKPSNVTVRYKNKAKIITCSFDNKEFSEQLALQYSKIYGTIVKMQNIKGTRLITVKTLLNENELAEEMFIRKLSYYKEKDMYSIVRRCN</sequence>
<dbReference type="AlphaFoldDB" id="A0A5C0UIX4"/>
<reference evidence="2 3" key="1">
    <citation type="submission" date="2019-08" db="EMBL/GenBank/DDBJ databases">
        <title>Highly reduced genomes of protist endosymbionts show evolutionary convergence.</title>
        <authorList>
            <person name="George E."/>
            <person name="Husnik F."/>
            <person name="Tashyreva D."/>
            <person name="Prokopchuk G."/>
            <person name="Horak A."/>
            <person name="Kwong W.K."/>
            <person name="Lukes J."/>
            <person name="Keeling P.J."/>
        </authorList>
    </citation>
    <scope>NUCLEOTIDE SEQUENCE [LARGE SCALE GENOMIC DNA]</scope>
    <source>
        <strain evidence="2">1621</strain>
    </source>
</reference>
<feature type="chain" id="PRO_5023038798" description="DUF2066 domain-containing protein" evidence="1">
    <location>
        <begin position="21"/>
        <end position="342"/>
    </location>
</feature>
<proteinExistence type="predicted"/>
<keyword evidence="1" id="KW-0732">Signal</keyword>
<dbReference type="EMBL" id="CP043312">
    <property type="protein sequence ID" value="QEK39561.1"/>
    <property type="molecule type" value="Genomic_DNA"/>
</dbReference>
<keyword evidence="3" id="KW-1185">Reference proteome</keyword>
<gene>
    <name evidence="2" type="ORF">FZC37_01240</name>
</gene>
<evidence type="ECO:0000313" key="3">
    <source>
        <dbReference type="Proteomes" id="UP000323844"/>
    </source>
</evidence>
<feature type="signal peptide" evidence="1">
    <location>
        <begin position="1"/>
        <end position="20"/>
    </location>
</feature>